<feature type="transmembrane region" description="Helical" evidence="2">
    <location>
        <begin position="120"/>
        <end position="140"/>
    </location>
</feature>
<comment type="caution">
    <text evidence="3">The sequence shown here is derived from an EMBL/GenBank/DDBJ whole genome shotgun (WGS) entry which is preliminary data.</text>
</comment>
<evidence type="ECO:0000313" key="3">
    <source>
        <dbReference type="EMBL" id="KAJ6440499.1"/>
    </source>
</evidence>
<evidence type="ECO:0000256" key="2">
    <source>
        <dbReference type="SAM" id="Phobius"/>
    </source>
</evidence>
<sequence length="626" mass="67241">MAMPQRSTIPMAAQQEQQQPGSSELLDPQGHPRNSQDLGTWPGQPGRHSTEAYDDAQRLDAVSPMSQWADHPAYQPVATAEPPPIQQDDPPYAPEAPLKSAKEQQPAQHPRLRRYCGGGWSAEIASAVFSILCVVAIVVILSRIDGRLLSSWTIAVSPNAVIAVLSTAAKAAMLLPVAESISQLKWLYLQGLHPKGTALGLQHLQIFDDASRGPWGALKLFWLARRVPFTTYVGCLVTIAALAVDPFTQQILSFEQKSTPVPGAQSTVTRSQVYDNQGTGVHGTANVVDPTRDGLLQAAAVSGVYDLVSPPPFRCPGSNCTYPVFTSLAICSQCSDVTAPTLKSCEYPLEGYPAQICNFTMPGGFSPQAFAAVDAHNGFTHTSLNISVNRTIAMEGSTRLITMGMIRFTVDDMANGSADDKGWQDTLKAYECRYDVCARAYSNWTTVKGTVVHGATQDSPLNITGMGPVAPFKALQEGFPGNATFMMNYLDVENMNTALATIFDPDFGGKPGGNTFTAALYNSRNLTRTVENIAAGMSFRMLAGPNATAVFGEVFAVQTYMRTHWAWLSLLAALEVLTCLFLVSVIVATSRAGQPAWKSSMAPLLYDDGMPDGNAKTEPAGERGGH</sequence>
<dbReference type="Pfam" id="PF11374">
    <property type="entry name" value="DUF3176"/>
    <property type="match status" value="1"/>
</dbReference>
<accession>A0AB34FM88</accession>
<feature type="compositionally biased region" description="Polar residues" evidence="1">
    <location>
        <begin position="1"/>
        <end position="22"/>
    </location>
</feature>
<gene>
    <name evidence="3" type="ORF">O9K51_06289</name>
</gene>
<dbReference type="Proteomes" id="UP001163105">
    <property type="component" value="Unassembled WGS sequence"/>
</dbReference>
<proteinExistence type="predicted"/>
<dbReference type="EMBL" id="JAQHRD010000005">
    <property type="protein sequence ID" value="KAJ6440499.1"/>
    <property type="molecule type" value="Genomic_DNA"/>
</dbReference>
<keyword evidence="3" id="KW-0648">Protein biosynthesis</keyword>
<keyword evidence="2" id="KW-0472">Membrane</keyword>
<protein>
    <submittedName>
        <fullName evidence="3">Eukaryotic translation initiation factor 2 beta subunit</fullName>
    </submittedName>
</protein>
<dbReference type="InterPro" id="IPR021514">
    <property type="entry name" value="DUF3176"/>
</dbReference>
<keyword evidence="3" id="KW-0396">Initiation factor</keyword>
<keyword evidence="4" id="KW-1185">Reference proteome</keyword>
<dbReference type="PANTHER" id="PTHR35394">
    <property type="entry name" value="DUF3176 DOMAIN-CONTAINING PROTEIN"/>
    <property type="match status" value="1"/>
</dbReference>
<keyword evidence="2" id="KW-1133">Transmembrane helix</keyword>
<feature type="compositionally biased region" description="Basic and acidic residues" evidence="1">
    <location>
        <begin position="48"/>
        <end position="58"/>
    </location>
</feature>
<dbReference type="PANTHER" id="PTHR35394:SF5">
    <property type="entry name" value="DUF3176 DOMAIN-CONTAINING PROTEIN"/>
    <property type="match status" value="1"/>
</dbReference>
<dbReference type="AlphaFoldDB" id="A0AB34FM88"/>
<reference evidence="3" key="1">
    <citation type="submission" date="2023-01" db="EMBL/GenBank/DDBJ databases">
        <title>The growth and conidiation of Purpureocillium lavendulum are regulated by nitrogen source and histone H3K14 acetylation.</title>
        <authorList>
            <person name="Tang P."/>
            <person name="Han J."/>
            <person name="Zhang C."/>
            <person name="Tang P."/>
            <person name="Qi F."/>
            <person name="Zhang K."/>
            <person name="Liang L."/>
        </authorList>
    </citation>
    <scope>NUCLEOTIDE SEQUENCE</scope>
    <source>
        <strain evidence="3">YMF1.00683</strain>
    </source>
</reference>
<evidence type="ECO:0000313" key="4">
    <source>
        <dbReference type="Proteomes" id="UP001163105"/>
    </source>
</evidence>
<keyword evidence="2" id="KW-0812">Transmembrane</keyword>
<dbReference type="GO" id="GO:0003743">
    <property type="term" value="F:translation initiation factor activity"/>
    <property type="evidence" value="ECO:0007669"/>
    <property type="project" value="UniProtKB-KW"/>
</dbReference>
<organism evidence="3 4">
    <name type="scientific">Purpureocillium lavendulum</name>
    <dbReference type="NCBI Taxonomy" id="1247861"/>
    <lineage>
        <taxon>Eukaryota</taxon>
        <taxon>Fungi</taxon>
        <taxon>Dikarya</taxon>
        <taxon>Ascomycota</taxon>
        <taxon>Pezizomycotina</taxon>
        <taxon>Sordariomycetes</taxon>
        <taxon>Hypocreomycetidae</taxon>
        <taxon>Hypocreales</taxon>
        <taxon>Ophiocordycipitaceae</taxon>
        <taxon>Purpureocillium</taxon>
    </lineage>
</organism>
<evidence type="ECO:0000256" key="1">
    <source>
        <dbReference type="SAM" id="MobiDB-lite"/>
    </source>
</evidence>
<name>A0AB34FM88_9HYPO</name>
<feature type="transmembrane region" description="Helical" evidence="2">
    <location>
        <begin position="565"/>
        <end position="588"/>
    </location>
</feature>
<feature type="region of interest" description="Disordered" evidence="1">
    <location>
        <begin position="1"/>
        <end position="110"/>
    </location>
</feature>